<comment type="caution">
    <text evidence="2">The sequence shown here is derived from an EMBL/GenBank/DDBJ whole genome shotgun (WGS) entry which is preliminary data.</text>
</comment>
<sequence>MWPWSHLAFGYLLVSLLWRLRAHRVDGAVAVTAAVGTQFPDLVDKPLAWAVGVLPAGRSLAHSVFTAAVVAAVVLYVARRWGQSDPALAFVVGYASHLAGDAIPKLPAGDFDSLTFLLWPVLPLPEYEGGEPVLANLADIAAAPAAYLLASPGRLALLVVVFVVWSVDGFPGVPGVGRYLGRKTAGRPD</sequence>
<keyword evidence="1" id="KW-0812">Transmembrane</keyword>
<name>A0ABU2FLD9_9EURY</name>
<keyword evidence="2" id="KW-0378">Hydrolase</keyword>
<organism evidence="2 3">
    <name type="scientific">Haloarcula onubensis</name>
    <dbReference type="NCBI Taxonomy" id="2950539"/>
    <lineage>
        <taxon>Archaea</taxon>
        <taxon>Methanobacteriati</taxon>
        <taxon>Methanobacteriota</taxon>
        <taxon>Stenosarchaea group</taxon>
        <taxon>Halobacteria</taxon>
        <taxon>Halobacteriales</taxon>
        <taxon>Haloarculaceae</taxon>
        <taxon>Haloarcula</taxon>
    </lineage>
</organism>
<keyword evidence="1" id="KW-1133">Transmembrane helix</keyword>
<dbReference type="GO" id="GO:0016787">
    <property type="term" value="F:hydrolase activity"/>
    <property type="evidence" value="ECO:0007669"/>
    <property type="project" value="UniProtKB-KW"/>
</dbReference>
<evidence type="ECO:0000256" key="1">
    <source>
        <dbReference type="SAM" id="Phobius"/>
    </source>
</evidence>
<dbReference type="Proteomes" id="UP001268864">
    <property type="component" value="Unassembled WGS sequence"/>
</dbReference>
<dbReference type="RefSeq" id="WP_310899415.1">
    <property type="nucleotide sequence ID" value="NZ_JAMQOS010000001.1"/>
</dbReference>
<evidence type="ECO:0000313" key="2">
    <source>
        <dbReference type="EMBL" id="MDS0281581.1"/>
    </source>
</evidence>
<dbReference type="InterPro" id="IPR007404">
    <property type="entry name" value="YdjM-like"/>
</dbReference>
<protein>
    <submittedName>
        <fullName evidence="2">Metal-dependent hydrolase</fullName>
    </submittedName>
</protein>
<dbReference type="EMBL" id="JAMQOS010000001">
    <property type="protein sequence ID" value="MDS0281581.1"/>
    <property type="molecule type" value="Genomic_DNA"/>
</dbReference>
<reference evidence="2 3" key="1">
    <citation type="submission" date="2022-06" db="EMBL/GenBank/DDBJ databases">
        <title>Halomicroarcula sp. a new haloarchaeum isolate from saline soil.</title>
        <authorList>
            <person name="Strakova D."/>
            <person name="Galisteo C."/>
            <person name="Sanchez-Porro C."/>
            <person name="Ventosa A."/>
        </authorList>
    </citation>
    <scope>NUCLEOTIDE SEQUENCE [LARGE SCALE GENOMIC DNA]</scope>
    <source>
        <strain evidence="2 3">S3CR25-11</strain>
    </source>
</reference>
<proteinExistence type="predicted"/>
<accession>A0ABU2FLD9</accession>
<dbReference type="Pfam" id="PF04307">
    <property type="entry name" value="YdjM"/>
    <property type="match status" value="1"/>
</dbReference>
<keyword evidence="1" id="KW-0472">Membrane</keyword>
<feature type="transmembrane region" description="Helical" evidence="1">
    <location>
        <begin position="60"/>
        <end position="78"/>
    </location>
</feature>
<gene>
    <name evidence="2" type="ORF">NDI86_05550</name>
</gene>
<evidence type="ECO:0000313" key="3">
    <source>
        <dbReference type="Proteomes" id="UP001268864"/>
    </source>
</evidence>
<keyword evidence="3" id="KW-1185">Reference proteome</keyword>